<comment type="caution">
    <text evidence="3">The sequence shown here is derived from an EMBL/GenBank/DDBJ whole genome shotgun (WGS) entry which is preliminary data.</text>
</comment>
<dbReference type="Proteomes" id="UP000440224">
    <property type="component" value="Unassembled WGS sequence"/>
</dbReference>
<gene>
    <name evidence="3" type="ORF">GF068_35995</name>
</gene>
<protein>
    <submittedName>
        <fullName evidence="3">DUF4132 domain-containing protein</fullName>
    </submittedName>
</protein>
<feature type="compositionally biased region" description="Pro residues" evidence="1">
    <location>
        <begin position="664"/>
        <end position="676"/>
    </location>
</feature>
<proteinExistence type="predicted"/>
<keyword evidence="4" id="KW-1185">Reference proteome</keyword>
<feature type="region of interest" description="Disordered" evidence="1">
    <location>
        <begin position="657"/>
        <end position="686"/>
    </location>
</feature>
<evidence type="ECO:0000313" key="3">
    <source>
        <dbReference type="EMBL" id="MRG97291.1"/>
    </source>
</evidence>
<evidence type="ECO:0000313" key="4">
    <source>
        <dbReference type="Proteomes" id="UP000440224"/>
    </source>
</evidence>
<evidence type="ECO:0000256" key="1">
    <source>
        <dbReference type="SAM" id="MobiDB-lite"/>
    </source>
</evidence>
<dbReference type="AlphaFoldDB" id="A0A6N7Q8T8"/>
<reference evidence="3 4" key="1">
    <citation type="submission" date="2019-10" db="EMBL/GenBank/DDBJ databases">
        <title>A soil myxobacterium in the family Polyangiaceae.</title>
        <authorList>
            <person name="Li Y."/>
            <person name="Wang J."/>
        </authorList>
    </citation>
    <scope>NUCLEOTIDE SEQUENCE [LARGE SCALE GENOMIC DNA]</scope>
    <source>
        <strain evidence="3 4">DSM 14734</strain>
    </source>
</reference>
<organism evidence="3 4">
    <name type="scientific">Polyangium spumosum</name>
    <dbReference type="NCBI Taxonomy" id="889282"/>
    <lineage>
        <taxon>Bacteria</taxon>
        <taxon>Pseudomonadati</taxon>
        <taxon>Myxococcota</taxon>
        <taxon>Polyangia</taxon>
        <taxon>Polyangiales</taxon>
        <taxon>Polyangiaceae</taxon>
        <taxon>Polyangium</taxon>
    </lineage>
</organism>
<name>A0A6N7Q8T8_9BACT</name>
<feature type="region of interest" description="Disordered" evidence="1">
    <location>
        <begin position="395"/>
        <end position="414"/>
    </location>
</feature>
<accession>A0A6N7Q8T8</accession>
<feature type="domain" description="DUF4132" evidence="2">
    <location>
        <begin position="737"/>
        <end position="915"/>
    </location>
</feature>
<dbReference type="InterPro" id="IPR025406">
    <property type="entry name" value="DUF4132"/>
</dbReference>
<sequence length="995" mass="106170">MIDRAEPSDLEAVFLVRLRSLVPAVRVVEVHADAWPARRVVEQHEGYFAEDVLLLRYEPRREIPFPLRLHGASPDDLAFHERVRRASRVFLRAAALVEARPRRAEQAFGAIEALFEAIGPDAAASMWIEAARTFLALGDEEHAARCLRRLARLSRRAPVSAEMLVEATMSPRAGMIPPGDLVDAAAERLDAPAGLALRLGVLRRVLEAGRDVPPGTMAALASAARAAADPAAAEARIDAALLGCVGLAGTWAPAGEVSLVRARLAALWAHSHVAGEHGERVRDDLARTLRGLLADLDASRLSAVLDVLLPARSHDDGSLVLDVTRCLLGALARENDPAAEDTCARALLHLADVAAPLLFEHADELGPALALAFDKPASRPLLAALCADLDAATRSRLGPAETGPPPRSGSRVRRARSLTRWLPAPLVAATLSALVSSAADPTFAPAASSPALAFAWALRLLGLAQDERTSVDLAEGALSLAEALARRIDPRLVSATNLSAADPTVHLMRPDPAALLRGVALTRACLADRRSLRPERWPAPALPGIEDPRDARFVLLAWALSSLEASEAGSHHLAFARIAEATPLVRAGAGRLSPSTLALRGASGSFARLAEAGVLRIPTADAPSLRDVVLLCAPRELAEAFARDVGLSPPLVAAAPASSVAPPHLDPPAAPAPRELPLPDLDPARSLADLSPRRTHAAALPARDPALPLSPVIAGHVVSLGPRGELHVTPEGASSPLRRVPSSVRNDDRYRALVRGRRAERAHKHEAARLLDDHMLGAARIGAAELAWLLDDPAYASLLRHLVLATRPREPGPPEGLVLLWAWEPTRGLGVVPLDYDARWIGWTDVELVHPADLPDVAPWRVLLDDLGVKQELPQLFRDLRGVPDDELDATESHALARRKTSGAALRRALEDEGFCTGPGLATRTFVHQRSRTTVTAWFDPGSPPWPRDATSSGAFGFQDPSGAPLTFRAVPRPLVCEARARVERALARAASRAR</sequence>
<dbReference type="EMBL" id="WJIE01000016">
    <property type="protein sequence ID" value="MRG97291.1"/>
    <property type="molecule type" value="Genomic_DNA"/>
</dbReference>
<evidence type="ECO:0000259" key="2">
    <source>
        <dbReference type="Pfam" id="PF13569"/>
    </source>
</evidence>
<dbReference type="Pfam" id="PF13569">
    <property type="entry name" value="DUF4132"/>
    <property type="match status" value="1"/>
</dbReference>
<dbReference type="OrthoDB" id="5482740at2"/>
<dbReference type="RefSeq" id="WP_153824070.1">
    <property type="nucleotide sequence ID" value="NZ_WJIE01000016.1"/>
</dbReference>